<feature type="signal peptide" evidence="2">
    <location>
        <begin position="1"/>
        <end position="24"/>
    </location>
</feature>
<evidence type="ECO:0000256" key="1">
    <source>
        <dbReference type="SAM" id="MobiDB-lite"/>
    </source>
</evidence>
<feature type="region of interest" description="Disordered" evidence="1">
    <location>
        <begin position="58"/>
        <end position="81"/>
    </location>
</feature>
<dbReference type="EMBL" id="GGFJ01013484">
    <property type="protein sequence ID" value="MBW62625.1"/>
    <property type="molecule type" value="Transcribed_RNA"/>
</dbReference>
<sequence length="81" mass="8899">MPNGVQRMSIFLCCLFGATTPTAAKASFRVTLPNDQAEPGWRLLLTFRKVMRNGDRQPVRMGLSAKGGGKHCYGARTTSRI</sequence>
<evidence type="ECO:0000313" key="3">
    <source>
        <dbReference type="EMBL" id="MBW62625.1"/>
    </source>
</evidence>
<evidence type="ECO:0000256" key="2">
    <source>
        <dbReference type="SAM" id="SignalP"/>
    </source>
</evidence>
<feature type="chain" id="PRO_5014753289" evidence="2">
    <location>
        <begin position="25"/>
        <end position="81"/>
    </location>
</feature>
<organism evidence="3">
    <name type="scientific">Anopheles marajoara</name>
    <dbReference type="NCBI Taxonomy" id="58244"/>
    <lineage>
        <taxon>Eukaryota</taxon>
        <taxon>Metazoa</taxon>
        <taxon>Ecdysozoa</taxon>
        <taxon>Arthropoda</taxon>
        <taxon>Hexapoda</taxon>
        <taxon>Insecta</taxon>
        <taxon>Pterygota</taxon>
        <taxon>Neoptera</taxon>
        <taxon>Endopterygota</taxon>
        <taxon>Diptera</taxon>
        <taxon>Nematocera</taxon>
        <taxon>Culicoidea</taxon>
        <taxon>Culicidae</taxon>
        <taxon>Anophelinae</taxon>
        <taxon>Anopheles</taxon>
    </lineage>
</organism>
<dbReference type="AlphaFoldDB" id="A0A2M4CBM2"/>
<name>A0A2M4CBM2_9DIPT</name>
<accession>A0A2M4CBM2</accession>
<proteinExistence type="predicted"/>
<keyword evidence="2" id="KW-0732">Signal</keyword>
<reference evidence="3" key="1">
    <citation type="submission" date="2018-01" db="EMBL/GenBank/DDBJ databases">
        <title>An insight into the sialome of Amazonian anophelines.</title>
        <authorList>
            <person name="Ribeiro J.M."/>
            <person name="Scarpassa V."/>
            <person name="Calvo E."/>
        </authorList>
    </citation>
    <scope>NUCLEOTIDE SEQUENCE</scope>
    <source>
        <tissue evidence="3">Salivary glands</tissue>
    </source>
</reference>
<protein>
    <submittedName>
        <fullName evidence="3">Putative secreted protein</fullName>
    </submittedName>
</protein>